<evidence type="ECO:0000313" key="2">
    <source>
        <dbReference type="Proteomes" id="UP000291591"/>
    </source>
</evidence>
<dbReference type="Proteomes" id="UP000291591">
    <property type="component" value="Unassembled WGS sequence"/>
</dbReference>
<reference evidence="1 2" key="1">
    <citation type="submission" date="2019-02" db="EMBL/GenBank/DDBJ databases">
        <title>Sequencing the genomes of 1000 actinobacteria strains.</title>
        <authorList>
            <person name="Klenk H.-P."/>
        </authorList>
    </citation>
    <scope>NUCLEOTIDE SEQUENCE [LARGE SCALE GENOMIC DNA]</scope>
    <source>
        <strain evidence="1 2">DSM 45779</strain>
    </source>
</reference>
<evidence type="ECO:0000313" key="1">
    <source>
        <dbReference type="EMBL" id="RZT87529.1"/>
    </source>
</evidence>
<keyword evidence="2" id="KW-1185">Reference proteome</keyword>
<dbReference type="EMBL" id="SHKL01000001">
    <property type="protein sequence ID" value="RZT87529.1"/>
    <property type="molecule type" value="Genomic_DNA"/>
</dbReference>
<comment type="caution">
    <text evidence="1">The sequence shown here is derived from an EMBL/GenBank/DDBJ whole genome shotgun (WGS) entry which is preliminary data.</text>
</comment>
<gene>
    <name evidence="1" type="ORF">EV383_4454</name>
</gene>
<accession>A0A4Q7V4J0</accession>
<name>A0A4Q7V4J0_PSEST</name>
<proteinExistence type="predicted"/>
<dbReference type="AlphaFoldDB" id="A0A4Q7V4J0"/>
<dbReference type="RefSeq" id="WP_130291670.1">
    <property type="nucleotide sequence ID" value="NZ_SHKL01000001.1"/>
</dbReference>
<organism evidence="1 2">
    <name type="scientific">Pseudonocardia sediminis</name>
    <dbReference type="NCBI Taxonomy" id="1397368"/>
    <lineage>
        <taxon>Bacteria</taxon>
        <taxon>Bacillati</taxon>
        <taxon>Actinomycetota</taxon>
        <taxon>Actinomycetes</taxon>
        <taxon>Pseudonocardiales</taxon>
        <taxon>Pseudonocardiaceae</taxon>
        <taxon>Pseudonocardia</taxon>
    </lineage>
</organism>
<protein>
    <submittedName>
        <fullName evidence="1">Uncharacterized protein</fullName>
    </submittedName>
</protein>
<sequence length="68" mass="7713">MTCPVCWLPSVEDTHPACLLDPAAGERFRPSEGLCINCREFPAPENFKTCTRCFFFPEKFRAAEVELS</sequence>